<sequence length="268" mass="27527">MDERIRSAARSAERSSPFRLLARGGYVANGLIHVLIGSLVIAALVQGGRARADQAGALEAIASVPLGLAVLWAIVVLLGALGAFHGVHGFALRRESRRERWGRRLSEWGQACAFIVMGGIAAVIAVGARPDPDESAQEASRGLLGLPGGWALLGLAGAGVGVAGIVWIVMGVGRSFRKQLRLPQGRAGRLISALGAVGFVSKGIALLAVGGLLISATVQRDPEAAGALDAAVGSLRGLPFGEAVMLVIGAGFIVYGVFCVFRARLATL</sequence>
<organism evidence="3 4">
    <name type="scientific">Leucobacter ruminantium</name>
    <dbReference type="NCBI Taxonomy" id="1289170"/>
    <lineage>
        <taxon>Bacteria</taxon>
        <taxon>Bacillati</taxon>
        <taxon>Actinomycetota</taxon>
        <taxon>Actinomycetes</taxon>
        <taxon>Micrococcales</taxon>
        <taxon>Microbacteriaceae</taxon>
        <taxon>Leucobacter</taxon>
    </lineage>
</organism>
<proteinExistence type="predicted"/>
<dbReference type="InterPro" id="IPR009597">
    <property type="entry name" value="DUF1206"/>
</dbReference>
<comment type="caution">
    <text evidence="3">The sequence shown here is derived from an EMBL/GenBank/DDBJ whole genome shotgun (WGS) entry which is preliminary data.</text>
</comment>
<dbReference type="Proteomes" id="UP000664398">
    <property type="component" value="Unassembled WGS sequence"/>
</dbReference>
<feature type="transmembrane region" description="Helical" evidence="1">
    <location>
        <begin position="65"/>
        <end position="87"/>
    </location>
</feature>
<accession>A0A939LW51</accession>
<evidence type="ECO:0000259" key="2">
    <source>
        <dbReference type="Pfam" id="PF06724"/>
    </source>
</evidence>
<reference evidence="3" key="1">
    <citation type="submission" date="2021-03" db="EMBL/GenBank/DDBJ databases">
        <title>Leucobacter chromiisoli sp. nov., isolated from chromium-containing soil of chemical plant.</title>
        <authorList>
            <person name="Xu Z."/>
        </authorList>
    </citation>
    <scope>NUCLEOTIDE SEQUENCE</scope>
    <source>
        <strain evidence="3">A2</strain>
    </source>
</reference>
<feature type="transmembrane region" description="Helical" evidence="1">
    <location>
        <begin position="148"/>
        <end position="169"/>
    </location>
</feature>
<feature type="domain" description="DUF1206" evidence="2">
    <location>
        <begin position="110"/>
        <end position="172"/>
    </location>
</feature>
<feature type="domain" description="DUF1206" evidence="2">
    <location>
        <begin position="25"/>
        <end position="90"/>
    </location>
</feature>
<evidence type="ECO:0000313" key="3">
    <source>
        <dbReference type="EMBL" id="MBO1805526.1"/>
    </source>
</evidence>
<feature type="transmembrane region" description="Helical" evidence="1">
    <location>
        <begin position="20"/>
        <end position="45"/>
    </location>
</feature>
<keyword evidence="1" id="KW-0472">Membrane</keyword>
<feature type="transmembrane region" description="Helical" evidence="1">
    <location>
        <begin position="108"/>
        <end position="128"/>
    </location>
</feature>
<protein>
    <submittedName>
        <fullName evidence="3">DUF1206 domain-containing protein</fullName>
    </submittedName>
</protein>
<feature type="transmembrane region" description="Helical" evidence="1">
    <location>
        <begin position="243"/>
        <end position="261"/>
    </location>
</feature>
<keyword evidence="1" id="KW-0812">Transmembrane</keyword>
<keyword evidence="1" id="KW-1133">Transmembrane helix</keyword>
<dbReference type="Pfam" id="PF06724">
    <property type="entry name" value="DUF1206"/>
    <property type="match status" value="3"/>
</dbReference>
<dbReference type="AlphaFoldDB" id="A0A939LW51"/>
<feature type="transmembrane region" description="Helical" evidence="1">
    <location>
        <begin position="190"/>
        <end position="214"/>
    </location>
</feature>
<name>A0A939LW51_9MICO</name>
<keyword evidence="4" id="KW-1185">Reference proteome</keyword>
<gene>
    <name evidence="3" type="ORF">J4H91_09370</name>
</gene>
<evidence type="ECO:0000313" key="4">
    <source>
        <dbReference type="Proteomes" id="UP000664398"/>
    </source>
</evidence>
<dbReference type="RefSeq" id="WP_208045995.1">
    <property type="nucleotide sequence ID" value="NZ_JAGDYL010000014.1"/>
</dbReference>
<evidence type="ECO:0000256" key="1">
    <source>
        <dbReference type="SAM" id="Phobius"/>
    </source>
</evidence>
<feature type="domain" description="DUF1206" evidence="2">
    <location>
        <begin position="197"/>
        <end position="265"/>
    </location>
</feature>
<dbReference type="EMBL" id="JAGDYL010000014">
    <property type="protein sequence ID" value="MBO1805526.1"/>
    <property type="molecule type" value="Genomic_DNA"/>
</dbReference>